<dbReference type="PROSITE" id="PS50893">
    <property type="entry name" value="ABC_TRANSPORTER_2"/>
    <property type="match status" value="1"/>
</dbReference>
<evidence type="ECO:0000259" key="9">
    <source>
        <dbReference type="PROSITE" id="PS50893"/>
    </source>
</evidence>
<evidence type="ECO:0000256" key="8">
    <source>
        <dbReference type="SAM" id="Phobius"/>
    </source>
</evidence>
<dbReference type="GO" id="GO:0005524">
    <property type="term" value="F:ATP binding"/>
    <property type="evidence" value="ECO:0007669"/>
    <property type="project" value="UniProtKB-KW"/>
</dbReference>
<dbReference type="InterPro" id="IPR043926">
    <property type="entry name" value="ABCG_dom"/>
</dbReference>
<dbReference type="OrthoDB" id="26425at2759"/>
<dbReference type="SUPFAM" id="SSF52540">
    <property type="entry name" value="P-loop containing nucleoside triphosphate hydrolases"/>
    <property type="match status" value="1"/>
</dbReference>
<feature type="domain" description="ABC transporter" evidence="9">
    <location>
        <begin position="92"/>
        <end position="331"/>
    </location>
</feature>
<dbReference type="PANTHER" id="PTHR48041:SF28">
    <property type="entry name" value="ABC TRANSPORTER G FAMILY MEMBER 1"/>
    <property type="match status" value="1"/>
</dbReference>
<keyword evidence="4" id="KW-0547">Nucleotide-binding</keyword>
<evidence type="ECO:0000256" key="6">
    <source>
        <dbReference type="ARBA" id="ARBA00022989"/>
    </source>
</evidence>
<dbReference type="SMART" id="SM00382">
    <property type="entry name" value="AAA"/>
    <property type="match status" value="1"/>
</dbReference>
<dbReference type="Proteomes" id="UP000007797">
    <property type="component" value="Unassembled WGS sequence"/>
</dbReference>
<organism evidence="10 11">
    <name type="scientific">Cavenderia fasciculata</name>
    <name type="common">Slime mold</name>
    <name type="synonym">Dictyostelium fasciculatum</name>
    <dbReference type="NCBI Taxonomy" id="261658"/>
    <lineage>
        <taxon>Eukaryota</taxon>
        <taxon>Amoebozoa</taxon>
        <taxon>Evosea</taxon>
        <taxon>Eumycetozoa</taxon>
        <taxon>Dictyostelia</taxon>
        <taxon>Acytosteliales</taxon>
        <taxon>Cavenderiaceae</taxon>
        <taxon>Cavenderia</taxon>
    </lineage>
</organism>
<evidence type="ECO:0000256" key="1">
    <source>
        <dbReference type="ARBA" id="ARBA00004141"/>
    </source>
</evidence>
<keyword evidence="2" id="KW-0813">Transport</keyword>
<dbReference type="PANTHER" id="PTHR48041">
    <property type="entry name" value="ABC TRANSPORTER G FAMILY MEMBER 28"/>
    <property type="match status" value="1"/>
</dbReference>
<dbReference type="InterPro" id="IPR050352">
    <property type="entry name" value="ABCG_transporters"/>
</dbReference>
<dbReference type="InterPro" id="IPR017871">
    <property type="entry name" value="ABC_transporter-like_CS"/>
</dbReference>
<name>F4Q036_CACFS</name>
<evidence type="ECO:0000256" key="3">
    <source>
        <dbReference type="ARBA" id="ARBA00022692"/>
    </source>
</evidence>
<evidence type="ECO:0000256" key="5">
    <source>
        <dbReference type="ARBA" id="ARBA00022840"/>
    </source>
</evidence>
<evidence type="ECO:0000313" key="10">
    <source>
        <dbReference type="EMBL" id="EGG18950.1"/>
    </source>
</evidence>
<dbReference type="RefSeq" id="XP_004357412.1">
    <property type="nucleotide sequence ID" value="XM_004357356.1"/>
</dbReference>
<evidence type="ECO:0000313" key="11">
    <source>
        <dbReference type="Proteomes" id="UP000007797"/>
    </source>
</evidence>
<dbReference type="Pfam" id="PF01061">
    <property type="entry name" value="ABC2_membrane"/>
    <property type="match status" value="1"/>
</dbReference>
<dbReference type="GO" id="GO:0030587">
    <property type="term" value="P:sorocarp development"/>
    <property type="evidence" value="ECO:0007669"/>
    <property type="project" value="UniProtKB-ARBA"/>
</dbReference>
<evidence type="ECO:0000256" key="2">
    <source>
        <dbReference type="ARBA" id="ARBA00022448"/>
    </source>
</evidence>
<dbReference type="InterPro" id="IPR013525">
    <property type="entry name" value="ABC2_TM"/>
</dbReference>
<keyword evidence="5" id="KW-0067">ATP-binding</keyword>
<dbReference type="PROSITE" id="PS00211">
    <property type="entry name" value="ABC_TRANSPORTER_1"/>
    <property type="match status" value="1"/>
</dbReference>
<reference evidence="11" key="1">
    <citation type="journal article" date="2011" name="Genome Res.">
        <title>Phylogeny-wide analysis of social amoeba genomes highlights ancient origins for complex intercellular communication.</title>
        <authorList>
            <person name="Heidel A.J."/>
            <person name="Lawal H.M."/>
            <person name="Felder M."/>
            <person name="Schilde C."/>
            <person name="Helps N.R."/>
            <person name="Tunggal B."/>
            <person name="Rivero F."/>
            <person name="John U."/>
            <person name="Schleicher M."/>
            <person name="Eichinger L."/>
            <person name="Platzer M."/>
            <person name="Noegel A.A."/>
            <person name="Schaap P."/>
            <person name="Gloeckner G."/>
        </authorList>
    </citation>
    <scope>NUCLEOTIDE SEQUENCE [LARGE SCALE GENOMIC DNA]</scope>
    <source>
        <strain evidence="11">SH3</strain>
    </source>
</reference>
<dbReference type="Gene3D" id="3.40.50.300">
    <property type="entry name" value="P-loop containing nucleotide triphosphate hydrolases"/>
    <property type="match status" value="1"/>
</dbReference>
<accession>F4Q036</accession>
<dbReference type="EMBL" id="GL883017">
    <property type="protein sequence ID" value="EGG18950.1"/>
    <property type="molecule type" value="Genomic_DNA"/>
</dbReference>
<keyword evidence="11" id="KW-1185">Reference proteome</keyword>
<sequence>MNELSVNDRVHWSMMILGISDPPKHNNHVKTSLWCCDPLFFNNQFKLIYRSSTINQMTTIPIELEETSNHQISDLKSRLDGQQFKNRVDFTIKGLNHYVSTKEKRDGKGKGSKTNIAGEMIGILGPSGAGKTTLLDIVAHRLPINGSGKLLLNGTSTPYNVFKKLSGYVTQSDTLSPAMTVFETLSFYAQLKMPREMSYDDKIKKVNEVLAEMGLKRCKDTLVGDDKIRGISGGERRRVTIAIELLTGPSILFVDEPTSGLDSNTSLSVMRAIRKLANSGRTIICTIHQPRSNIYNLFDKLLLLGDGSTIYYGETQLALDYFKNLGFYCDPSTNPADFFLDLINTQVEDDMEDLSVTMENNEKITKKLTPDEMIRLKKEFKEGPTNIQLKEKLDNIEIQSEKKELSYESRQGASWMTQYRLLFHRETLNMRRNPMASRIQVTNSIFQGVGQTSIQSRTGVLAFLIMGLSFPAVMMTIQVFPLVVNLFLKDRASGVYGTLPFFLAKSTADVLLAVLTPVIMGTIIEPFYAAGPYFRFILILIEFTEGDSFGYHFFK</sequence>
<dbReference type="Pfam" id="PF00005">
    <property type="entry name" value="ABC_tran"/>
    <property type="match status" value="1"/>
</dbReference>
<dbReference type="AlphaFoldDB" id="F4Q036"/>
<dbReference type="GO" id="GO:0016020">
    <property type="term" value="C:membrane"/>
    <property type="evidence" value="ECO:0007669"/>
    <property type="project" value="UniProtKB-SubCell"/>
</dbReference>
<keyword evidence="7 8" id="KW-0472">Membrane</keyword>
<dbReference type="InterPro" id="IPR027417">
    <property type="entry name" value="P-loop_NTPase"/>
</dbReference>
<dbReference type="InterPro" id="IPR003439">
    <property type="entry name" value="ABC_transporter-like_ATP-bd"/>
</dbReference>
<proteinExistence type="predicted"/>
<dbReference type="InterPro" id="IPR003593">
    <property type="entry name" value="AAA+_ATPase"/>
</dbReference>
<dbReference type="GeneID" id="14870919"/>
<dbReference type="Pfam" id="PF19055">
    <property type="entry name" value="ABC2_membrane_7"/>
    <property type="match status" value="1"/>
</dbReference>
<dbReference type="GO" id="GO:0140359">
    <property type="term" value="F:ABC-type transporter activity"/>
    <property type="evidence" value="ECO:0007669"/>
    <property type="project" value="InterPro"/>
</dbReference>
<evidence type="ECO:0000256" key="7">
    <source>
        <dbReference type="ARBA" id="ARBA00023136"/>
    </source>
</evidence>
<keyword evidence="6 8" id="KW-1133">Transmembrane helix</keyword>
<protein>
    <submittedName>
        <fullName evidence="10">ABC transporter G family protein</fullName>
    </submittedName>
</protein>
<dbReference type="KEGG" id="dfa:DFA_02690"/>
<dbReference type="OMA" id="DYIIMIT"/>
<evidence type="ECO:0000256" key="4">
    <source>
        <dbReference type="ARBA" id="ARBA00022741"/>
    </source>
</evidence>
<dbReference type="STRING" id="1054147.F4Q036"/>
<comment type="subcellular location">
    <subcellularLocation>
        <location evidence="1">Membrane</location>
        <topology evidence="1">Multi-pass membrane protein</topology>
    </subcellularLocation>
</comment>
<feature type="transmembrane region" description="Helical" evidence="8">
    <location>
        <begin position="509"/>
        <end position="528"/>
    </location>
</feature>
<feature type="transmembrane region" description="Helical" evidence="8">
    <location>
        <begin position="460"/>
        <end position="488"/>
    </location>
</feature>
<dbReference type="GO" id="GO:0016887">
    <property type="term" value="F:ATP hydrolysis activity"/>
    <property type="evidence" value="ECO:0007669"/>
    <property type="project" value="InterPro"/>
</dbReference>
<gene>
    <name evidence="10" type="primary">abcG1</name>
    <name evidence="10" type="ORF">DFA_02690</name>
</gene>
<keyword evidence="3 8" id="KW-0812">Transmembrane</keyword>